<dbReference type="SUPFAM" id="SSF51412">
    <property type="entry name" value="Inosine monophosphate dehydrogenase (IMPDH)"/>
    <property type="match status" value="1"/>
</dbReference>
<dbReference type="InterPro" id="IPR005992">
    <property type="entry name" value="IMP_DH-rel2"/>
</dbReference>
<dbReference type="SMART" id="SM01240">
    <property type="entry name" value="IMPDH"/>
    <property type="match status" value="1"/>
</dbReference>
<keyword evidence="2" id="KW-0560">Oxidoreductase</keyword>
<dbReference type="CDD" id="cd00381">
    <property type="entry name" value="IMPDH"/>
    <property type="match status" value="1"/>
</dbReference>
<dbReference type="Pfam" id="PF00478">
    <property type="entry name" value="IMPDH"/>
    <property type="match status" value="1"/>
</dbReference>
<sequence length="386" mass="41376">MAFWIGKNRKARRCYGFDEVALVPGNVTINPNETDVSWKLDGKKYNIPIIASAMDGVVDVNFAIAMGKLGGLAVLNLEGIQTRYDNPKEVLDQISHADVKGATELVQSIYNKPIKEELIAQRIKEIKKANVPAIVSAIPQRAEKFGRIAQEAGCDIFIVQATVTTVKHISTEYKTLDFKKFCKKMKIPVVIGNCVTYEVALQLLDTGCSGLLIGIGPGTACTTRGVLGIGVPQVTATCDCAAARDNYFKKKGKYIPVITDGGMSTGGDICKAFACGADAVMLGNSFARAEEAPGKGFHWGMATPHPNLPRGTRIRVGTTGTLKEILFGPARLDDGTQNLVGALMTSMGNIGAKDIKEMHKTEIIIAPSIQTEGKVFQAAQKVGMGK</sequence>
<dbReference type="Proteomes" id="UP000230052">
    <property type="component" value="Unassembled WGS sequence"/>
</dbReference>
<evidence type="ECO:0000256" key="1">
    <source>
        <dbReference type="ARBA" id="ARBA00005502"/>
    </source>
</evidence>
<dbReference type="InterPro" id="IPR013785">
    <property type="entry name" value="Aldolase_TIM"/>
</dbReference>
<dbReference type="NCBIfam" id="TIGR01304">
    <property type="entry name" value="IMP_DH_rel_2"/>
    <property type="match status" value="1"/>
</dbReference>
<evidence type="ECO:0000259" key="4">
    <source>
        <dbReference type="Pfam" id="PF00478"/>
    </source>
</evidence>
<evidence type="ECO:0000313" key="6">
    <source>
        <dbReference type="Proteomes" id="UP000230052"/>
    </source>
</evidence>
<comment type="similarity">
    <text evidence="1">Belongs to the IMPDH/GMPR family.</text>
</comment>
<dbReference type="GO" id="GO:0003938">
    <property type="term" value="F:IMP dehydrogenase activity"/>
    <property type="evidence" value="ECO:0007669"/>
    <property type="project" value="InterPro"/>
</dbReference>
<comment type="caution">
    <text evidence="5">The sequence shown here is derived from an EMBL/GenBank/DDBJ whole genome shotgun (WGS) entry which is preliminary data.</text>
</comment>
<protein>
    <submittedName>
        <fullName evidence="5">GuaB3 family IMP dehydrogenase-related protein</fullName>
    </submittedName>
</protein>
<dbReference type="AlphaFoldDB" id="A0A2J0KV30"/>
<accession>A0A2J0KV30</accession>
<keyword evidence="3" id="KW-0520">NAD</keyword>
<evidence type="ECO:0000313" key="5">
    <source>
        <dbReference type="EMBL" id="PIU42348.1"/>
    </source>
</evidence>
<proteinExistence type="inferred from homology"/>
<dbReference type="EMBL" id="PEWV01000009">
    <property type="protein sequence ID" value="PIU42348.1"/>
    <property type="molecule type" value="Genomic_DNA"/>
</dbReference>
<organism evidence="5 6">
    <name type="scientific">Candidatus Aquitaenariimonas noxiae</name>
    <dbReference type="NCBI Taxonomy" id="1974741"/>
    <lineage>
        <taxon>Bacteria</taxon>
        <taxon>Pseudomonadati</taxon>
        <taxon>Candidatus Omnitrophota</taxon>
        <taxon>Candidatus Aquitaenariimonas</taxon>
    </lineage>
</organism>
<reference evidence="5 6" key="1">
    <citation type="submission" date="2017-09" db="EMBL/GenBank/DDBJ databases">
        <title>Depth-based differentiation of microbial function through sediment-hosted aquifers and enrichment of novel symbionts in the deep terrestrial subsurface.</title>
        <authorList>
            <person name="Probst A.J."/>
            <person name="Ladd B."/>
            <person name="Jarett J.K."/>
            <person name="Geller-Mcgrath D.E."/>
            <person name="Sieber C.M."/>
            <person name="Emerson J.B."/>
            <person name="Anantharaman K."/>
            <person name="Thomas B.C."/>
            <person name="Malmstrom R."/>
            <person name="Stieglmeier M."/>
            <person name="Klingl A."/>
            <person name="Woyke T."/>
            <person name="Ryan C.M."/>
            <person name="Banfield J.F."/>
        </authorList>
    </citation>
    <scope>NUCLEOTIDE SEQUENCE [LARGE SCALE GENOMIC DNA]</scope>
    <source>
        <strain evidence="5">CG07_land_8_20_14_0_80_42_15</strain>
    </source>
</reference>
<dbReference type="PANTHER" id="PTHR11911:SF85">
    <property type="entry name" value="INOSINE-5'-MONOPHOSPHATE DEHYDROGENASE"/>
    <property type="match status" value="1"/>
</dbReference>
<evidence type="ECO:0000256" key="3">
    <source>
        <dbReference type="ARBA" id="ARBA00023027"/>
    </source>
</evidence>
<feature type="domain" description="IMP dehydrogenase/GMP reductase" evidence="4">
    <location>
        <begin position="15"/>
        <end position="297"/>
    </location>
</feature>
<dbReference type="PANTHER" id="PTHR11911">
    <property type="entry name" value="INOSINE-5-MONOPHOSPHATE DEHYDROGENASE RELATED"/>
    <property type="match status" value="1"/>
</dbReference>
<gene>
    <name evidence="5" type="ORF">COS99_00720</name>
</gene>
<dbReference type="InterPro" id="IPR001093">
    <property type="entry name" value="IMP_DH_GMPRt"/>
</dbReference>
<dbReference type="Gene3D" id="3.20.20.70">
    <property type="entry name" value="Aldolase class I"/>
    <property type="match status" value="1"/>
</dbReference>
<dbReference type="GO" id="GO:0006183">
    <property type="term" value="P:GTP biosynthetic process"/>
    <property type="evidence" value="ECO:0007669"/>
    <property type="project" value="TreeGrafter"/>
</dbReference>
<evidence type="ECO:0000256" key="2">
    <source>
        <dbReference type="ARBA" id="ARBA00023002"/>
    </source>
</evidence>
<name>A0A2J0KV30_9BACT</name>
<dbReference type="InterPro" id="IPR005990">
    <property type="entry name" value="IMP_DH"/>
</dbReference>